<evidence type="ECO:0008006" key="4">
    <source>
        <dbReference type="Google" id="ProtNLM"/>
    </source>
</evidence>
<dbReference type="KEGG" id="pbf:CFX0092_A1249"/>
<feature type="transmembrane region" description="Helical" evidence="1">
    <location>
        <begin position="12"/>
        <end position="35"/>
    </location>
</feature>
<gene>
    <name evidence="2" type="ORF">CFX0092_A1249</name>
</gene>
<proteinExistence type="predicted"/>
<keyword evidence="1" id="KW-1133">Transmembrane helix</keyword>
<organism evidence="2 3">
    <name type="scientific">Candidatus Promineifilum breve</name>
    <dbReference type="NCBI Taxonomy" id="1806508"/>
    <lineage>
        <taxon>Bacteria</taxon>
        <taxon>Bacillati</taxon>
        <taxon>Chloroflexota</taxon>
        <taxon>Ardenticatenia</taxon>
        <taxon>Candidatus Promineifilales</taxon>
        <taxon>Candidatus Promineifilaceae</taxon>
        <taxon>Candidatus Promineifilum</taxon>
    </lineage>
</organism>
<name>A0A170PFD3_9CHLR</name>
<reference evidence="2" key="1">
    <citation type="submission" date="2016-01" db="EMBL/GenBank/DDBJ databases">
        <authorList>
            <person name="Mcilroy J.S."/>
            <person name="Karst M S."/>
            <person name="Albertsen M."/>
        </authorList>
    </citation>
    <scope>NUCLEOTIDE SEQUENCE</scope>
    <source>
        <strain evidence="2">Cfx-K</strain>
    </source>
</reference>
<evidence type="ECO:0000313" key="2">
    <source>
        <dbReference type="EMBL" id="CUS03127.2"/>
    </source>
</evidence>
<keyword evidence="1" id="KW-0472">Membrane</keyword>
<sequence>MPERDQRAGRHLRRGAIVLAALVVLAVVLIAAGTFDPQPLGPLWRTDRPGRHELPGAGETFIPQPAPWSPEETPQRFSVRLTAANAGGEPDSGYGLALGNGANGLFVAVSPLGYAAVWEAQRDGAAEYSRPWQVWPHVRPGQEANELWLDVAQTPRGAAITVRINRELFWQGEIATLPGQVGLWGQSFGGLVGIDFQTLEWFAAPDS</sequence>
<accession>A0A170PFD3</accession>
<evidence type="ECO:0000313" key="3">
    <source>
        <dbReference type="Proteomes" id="UP000215027"/>
    </source>
</evidence>
<protein>
    <recommendedName>
        <fullName evidence="4">3-keto-disaccharide hydrolase domain-containing protein</fullName>
    </recommendedName>
</protein>
<keyword evidence="1" id="KW-0812">Transmembrane</keyword>
<dbReference type="RefSeq" id="WP_095042664.1">
    <property type="nucleotide sequence ID" value="NZ_LN890655.1"/>
</dbReference>
<keyword evidence="3" id="KW-1185">Reference proteome</keyword>
<dbReference type="EMBL" id="LN890655">
    <property type="protein sequence ID" value="CUS03127.2"/>
    <property type="molecule type" value="Genomic_DNA"/>
</dbReference>
<dbReference type="Proteomes" id="UP000215027">
    <property type="component" value="Chromosome I"/>
</dbReference>
<dbReference type="AlphaFoldDB" id="A0A170PFD3"/>
<evidence type="ECO:0000256" key="1">
    <source>
        <dbReference type="SAM" id="Phobius"/>
    </source>
</evidence>